<keyword evidence="3" id="KW-1185">Reference proteome</keyword>
<dbReference type="Gene3D" id="3.40.50.720">
    <property type="entry name" value="NAD(P)-binding Rossmann-like Domain"/>
    <property type="match status" value="1"/>
</dbReference>
<reference evidence="2" key="1">
    <citation type="submission" date="2023-03" db="EMBL/GenBank/DDBJ databases">
        <title>Massive genome expansion in bonnet fungi (Mycena s.s.) driven by repeated elements and novel gene families across ecological guilds.</title>
        <authorList>
            <consortium name="Lawrence Berkeley National Laboratory"/>
            <person name="Harder C.B."/>
            <person name="Miyauchi S."/>
            <person name="Viragh M."/>
            <person name="Kuo A."/>
            <person name="Thoen E."/>
            <person name="Andreopoulos B."/>
            <person name="Lu D."/>
            <person name="Skrede I."/>
            <person name="Drula E."/>
            <person name="Henrissat B."/>
            <person name="Morin E."/>
            <person name="Kohler A."/>
            <person name="Barry K."/>
            <person name="LaButti K."/>
            <person name="Morin E."/>
            <person name="Salamov A."/>
            <person name="Lipzen A."/>
            <person name="Mereny Z."/>
            <person name="Hegedus B."/>
            <person name="Baldrian P."/>
            <person name="Stursova M."/>
            <person name="Weitz H."/>
            <person name="Taylor A."/>
            <person name="Grigoriev I.V."/>
            <person name="Nagy L.G."/>
            <person name="Martin F."/>
            <person name="Kauserud H."/>
        </authorList>
    </citation>
    <scope>NUCLEOTIDE SEQUENCE</scope>
    <source>
        <strain evidence="2">CBHHK182m</strain>
    </source>
</reference>
<evidence type="ECO:0000256" key="1">
    <source>
        <dbReference type="ARBA" id="ARBA00023002"/>
    </source>
</evidence>
<evidence type="ECO:0000313" key="2">
    <source>
        <dbReference type="EMBL" id="KAJ7714745.1"/>
    </source>
</evidence>
<proteinExistence type="predicted"/>
<organism evidence="2 3">
    <name type="scientific">Mycena metata</name>
    <dbReference type="NCBI Taxonomy" id="1033252"/>
    <lineage>
        <taxon>Eukaryota</taxon>
        <taxon>Fungi</taxon>
        <taxon>Dikarya</taxon>
        <taxon>Basidiomycota</taxon>
        <taxon>Agaricomycotina</taxon>
        <taxon>Agaricomycetes</taxon>
        <taxon>Agaricomycetidae</taxon>
        <taxon>Agaricales</taxon>
        <taxon>Marasmiineae</taxon>
        <taxon>Mycenaceae</taxon>
        <taxon>Mycena</taxon>
    </lineage>
</organism>
<dbReference type="Pfam" id="PF00106">
    <property type="entry name" value="adh_short"/>
    <property type="match status" value="1"/>
</dbReference>
<name>A0AAD7H817_9AGAR</name>
<dbReference type="InterPro" id="IPR002347">
    <property type="entry name" value="SDR_fam"/>
</dbReference>
<dbReference type="PANTHER" id="PTHR43157">
    <property type="entry name" value="PHOSPHATIDYLINOSITOL-GLYCAN BIOSYNTHESIS CLASS F PROTEIN-RELATED"/>
    <property type="match status" value="1"/>
</dbReference>
<evidence type="ECO:0008006" key="4">
    <source>
        <dbReference type="Google" id="ProtNLM"/>
    </source>
</evidence>
<sequence length="336" mass="36759">MGQTLSFLYKFLFDQIFANLPETHVDLTGRTFLVTGSNTGIGFGLVTHLARLQPAQLILAVRDLNKGEAAKQAIIQQTGFTGSLEVWELDMADFASIKRFAERANTTLKRLDGVNLNAGVSGWKWITTTDGWERMLQVNALSPGLLAVLLLPLIQATTRLPPPHPDAPQTPPHLTFTGSSSMFMATFSESSATKLLDTLNNKSQSTIMDRYPTSKLFNLYVAREIVKLPDAQGVVVNVVDPGFCASDLGRDLRIPSFVGWILGNTLAWTPEKGALNLLYALLLPTPPAAYITACAVYPPPSWTQTEKGLDVQARAWSEMIDVWRGIASEISSIVAR</sequence>
<dbReference type="Proteomes" id="UP001215598">
    <property type="component" value="Unassembled WGS sequence"/>
</dbReference>
<evidence type="ECO:0000313" key="3">
    <source>
        <dbReference type="Proteomes" id="UP001215598"/>
    </source>
</evidence>
<accession>A0AAD7H817</accession>
<dbReference type="PRINTS" id="PR00081">
    <property type="entry name" value="GDHRDH"/>
</dbReference>
<gene>
    <name evidence="2" type="ORF">B0H16DRAFT_519954</name>
</gene>
<dbReference type="SUPFAM" id="SSF51735">
    <property type="entry name" value="NAD(P)-binding Rossmann-fold domains"/>
    <property type="match status" value="1"/>
</dbReference>
<comment type="caution">
    <text evidence="2">The sequence shown here is derived from an EMBL/GenBank/DDBJ whole genome shotgun (WGS) entry which is preliminary data.</text>
</comment>
<dbReference type="GO" id="GO:0016491">
    <property type="term" value="F:oxidoreductase activity"/>
    <property type="evidence" value="ECO:0007669"/>
    <property type="project" value="UniProtKB-KW"/>
</dbReference>
<dbReference type="EMBL" id="JARKIB010000320">
    <property type="protein sequence ID" value="KAJ7714745.1"/>
    <property type="molecule type" value="Genomic_DNA"/>
</dbReference>
<protein>
    <recommendedName>
        <fullName evidence="4">NAD(P)-binding protein</fullName>
    </recommendedName>
</protein>
<keyword evidence="1" id="KW-0560">Oxidoreductase</keyword>
<dbReference type="PANTHER" id="PTHR43157:SF31">
    <property type="entry name" value="PHOSPHATIDYLINOSITOL-GLYCAN BIOSYNTHESIS CLASS F PROTEIN"/>
    <property type="match status" value="1"/>
</dbReference>
<dbReference type="AlphaFoldDB" id="A0AAD7H817"/>
<dbReference type="InterPro" id="IPR036291">
    <property type="entry name" value="NAD(P)-bd_dom_sf"/>
</dbReference>